<sequence length="137" mass="15457">MAVRRRKLVLDPPDLELLLDRLESAVDPIFELVCELFDEHYQGAAEGQFAEACLFANKIVGILLMRALPEEFLSTAPTPTRADVGTPKKVAVLRQRFRRQQELFSELDAQADQFRSGLKVRKPQGIRRPIVVGREAG</sequence>
<evidence type="ECO:0000313" key="1">
    <source>
        <dbReference type="EMBL" id="QVL32329.1"/>
    </source>
</evidence>
<proteinExistence type="predicted"/>
<organism evidence="1 2">
    <name type="scientific">Telmatocola sphagniphila</name>
    <dbReference type="NCBI Taxonomy" id="1123043"/>
    <lineage>
        <taxon>Bacteria</taxon>
        <taxon>Pseudomonadati</taxon>
        <taxon>Planctomycetota</taxon>
        <taxon>Planctomycetia</taxon>
        <taxon>Gemmatales</taxon>
        <taxon>Gemmataceae</taxon>
    </lineage>
</organism>
<dbReference type="AlphaFoldDB" id="A0A8E6ETE1"/>
<dbReference type="EMBL" id="CP074694">
    <property type="protein sequence ID" value="QVL32329.1"/>
    <property type="molecule type" value="Genomic_DNA"/>
</dbReference>
<gene>
    <name evidence="1" type="ORF">KIH39_26440</name>
</gene>
<dbReference type="KEGG" id="tsph:KIH39_26440"/>
<dbReference type="Proteomes" id="UP000676194">
    <property type="component" value="Chromosome"/>
</dbReference>
<accession>A0A8E6ETE1</accession>
<evidence type="ECO:0000313" key="2">
    <source>
        <dbReference type="Proteomes" id="UP000676194"/>
    </source>
</evidence>
<name>A0A8E6ETE1_9BACT</name>
<dbReference type="RefSeq" id="WP_213497182.1">
    <property type="nucleotide sequence ID" value="NZ_CP074694.1"/>
</dbReference>
<keyword evidence="2" id="KW-1185">Reference proteome</keyword>
<reference evidence="1" key="1">
    <citation type="submission" date="2021-05" db="EMBL/GenBank/DDBJ databases">
        <title>Complete genome sequence of the cellulolytic planctomycete Telmatocola sphagniphila SP2T and characterization of the first cellulase from planctomycetes.</title>
        <authorList>
            <person name="Rakitin A.L."/>
            <person name="Beletsky A.V."/>
            <person name="Naumoff D.G."/>
            <person name="Kulichevskaya I.S."/>
            <person name="Mardanov A.V."/>
            <person name="Ravin N.V."/>
            <person name="Dedysh S.N."/>
        </authorList>
    </citation>
    <scope>NUCLEOTIDE SEQUENCE</scope>
    <source>
        <strain evidence="1">SP2T</strain>
    </source>
</reference>
<protein>
    <submittedName>
        <fullName evidence="1">Uncharacterized protein</fullName>
    </submittedName>
</protein>